<sequence>MRCWMQRSPKPKHDDEPNNMDIDHCRALPLLVPVPEDAEFDDMDFEDAPLAIHGLHGQAGFVAYPTQPPEMERFNAFPMVPALPGGHPSPAETGVASEEGCQHLRTTKRGSNGPKEKVTCLDCNKVLRHETRAGAGAVPMEVKDRQSCKHEKKHYRGTTGTTWKWTCTECGHSETGKKNPGETGRYGAEQVSSRSEMASSFAPTTSSEDERGLEFHPGEVVALMQNSLAIQTEMGVEVTPQRLDIIYSKCKALVYGEGARDVLDEDLDAWDHEILKGGKYNGKPFRWVFDNDNQYCKFIFGKYNAGDLRDPSLIELARYVHKRPLIRTFSSPEDRPPQVYMVKNDDANITEDTMVAVIDTGCNNTCHGSIWMEAYLKATGLQVPLEPCLGKFNGVGGKIKAIGMRRIPVTFSLEDGTEAQGVIVSTELEGSNVPLLLSTKAQKTLGLLLDMHDRTVFSKSFGQHLQLVDRDGLPGIRLLPGEHGEASMALHINDSTINVDDDDNDNEEIEALDKSDKHLIEEENTLEYVKLDDGSIKQLTKGQKKMLHEGLDDLEKEDTALWTTLREKNKPTKTPGRLLLRGCGVALLELFSGAATLTMMVASLGLPVAEPIDVLDNPAFDLLRPEGRRLVEQRIEQEDPMLLSMAPKCAPWSPLQNINEAKSDITAEKLEEERRQWYPVIKWLTELAKKRLQQGREVK</sequence>
<feature type="compositionally biased region" description="Polar residues" evidence="1">
    <location>
        <begin position="190"/>
        <end position="206"/>
    </location>
</feature>
<reference evidence="3" key="2">
    <citation type="submission" date="2024-04" db="EMBL/GenBank/DDBJ databases">
        <authorList>
            <person name="Chen Y."/>
            <person name="Shah S."/>
            <person name="Dougan E. K."/>
            <person name="Thang M."/>
            <person name="Chan C."/>
        </authorList>
    </citation>
    <scope>NUCLEOTIDE SEQUENCE [LARGE SCALE GENOMIC DNA]</scope>
</reference>
<dbReference type="EMBL" id="CAMXCT020002224">
    <property type="protein sequence ID" value="CAL1150025.1"/>
    <property type="molecule type" value="Genomic_DNA"/>
</dbReference>
<dbReference type="OrthoDB" id="8960663at2759"/>
<name>A0A9P1G3N6_9DINO</name>
<feature type="region of interest" description="Disordered" evidence="1">
    <location>
        <begin position="171"/>
        <end position="211"/>
    </location>
</feature>
<dbReference type="Proteomes" id="UP001152797">
    <property type="component" value="Unassembled WGS sequence"/>
</dbReference>
<evidence type="ECO:0000313" key="4">
    <source>
        <dbReference type="Proteomes" id="UP001152797"/>
    </source>
</evidence>
<reference evidence="2" key="1">
    <citation type="submission" date="2022-10" db="EMBL/GenBank/DDBJ databases">
        <authorList>
            <person name="Chen Y."/>
            <person name="Dougan E. K."/>
            <person name="Chan C."/>
            <person name="Rhodes N."/>
            <person name="Thang M."/>
        </authorList>
    </citation>
    <scope>NUCLEOTIDE SEQUENCE</scope>
</reference>
<dbReference type="EMBL" id="CAMXCT030002224">
    <property type="protein sequence ID" value="CAL4783962.1"/>
    <property type="molecule type" value="Genomic_DNA"/>
</dbReference>
<dbReference type="AlphaFoldDB" id="A0A9P1G3N6"/>
<evidence type="ECO:0000313" key="3">
    <source>
        <dbReference type="EMBL" id="CAL1150025.1"/>
    </source>
</evidence>
<feature type="compositionally biased region" description="Basic and acidic residues" evidence="1">
    <location>
        <begin position="171"/>
        <end position="180"/>
    </location>
</feature>
<evidence type="ECO:0000256" key="1">
    <source>
        <dbReference type="SAM" id="MobiDB-lite"/>
    </source>
</evidence>
<evidence type="ECO:0000313" key="2">
    <source>
        <dbReference type="EMBL" id="CAI3996650.1"/>
    </source>
</evidence>
<gene>
    <name evidence="2" type="ORF">C1SCF055_LOCUS23111</name>
</gene>
<organism evidence="2">
    <name type="scientific">Cladocopium goreaui</name>
    <dbReference type="NCBI Taxonomy" id="2562237"/>
    <lineage>
        <taxon>Eukaryota</taxon>
        <taxon>Sar</taxon>
        <taxon>Alveolata</taxon>
        <taxon>Dinophyceae</taxon>
        <taxon>Suessiales</taxon>
        <taxon>Symbiodiniaceae</taxon>
        <taxon>Cladocopium</taxon>
    </lineage>
</organism>
<comment type="caution">
    <text evidence="2">The sequence shown here is derived from an EMBL/GenBank/DDBJ whole genome shotgun (WGS) entry which is preliminary data.</text>
</comment>
<dbReference type="EMBL" id="CAMXCT010002224">
    <property type="protein sequence ID" value="CAI3996650.1"/>
    <property type="molecule type" value="Genomic_DNA"/>
</dbReference>
<protein>
    <submittedName>
        <fullName evidence="2">Uncharacterized protein</fullName>
    </submittedName>
</protein>
<keyword evidence="4" id="KW-1185">Reference proteome</keyword>
<proteinExistence type="predicted"/>
<accession>A0A9P1G3N6</accession>